<reference evidence="7" key="1">
    <citation type="journal article" date="2014" name="Int. J. Syst. Evol. Microbiol.">
        <title>Complete genome sequence of Corynebacterium casei LMG S-19264T (=DSM 44701T), isolated from a smear-ripened cheese.</title>
        <authorList>
            <consortium name="US DOE Joint Genome Institute (JGI-PGF)"/>
            <person name="Walter F."/>
            <person name="Albersmeier A."/>
            <person name="Kalinowski J."/>
            <person name="Ruckert C."/>
        </authorList>
    </citation>
    <scope>NUCLEOTIDE SEQUENCE</scope>
    <source>
        <strain evidence="7">CGMCC 1.15367</strain>
    </source>
</reference>
<dbReference type="SUPFAM" id="SSF47598">
    <property type="entry name" value="Ribbon-helix-helix"/>
    <property type="match status" value="1"/>
</dbReference>
<sequence>MAQPSVTSILSVRISPDERALLENAAEQAHTNLSDFVRRKALEAAEIDVLNRNVVTIPAKDWEKFEAWIERPATKVTAIEQLAARTPSWER</sequence>
<accession>A0A916ZM35</accession>
<dbReference type="InterPro" id="IPR010985">
    <property type="entry name" value="Ribbon_hlx_hlx"/>
</dbReference>
<dbReference type="InterPro" id="IPR014795">
    <property type="entry name" value="TacA_1-like"/>
</dbReference>
<evidence type="ECO:0000313" key="8">
    <source>
        <dbReference type="Proteomes" id="UP000644699"/>
    </source>
</evidence>
<evidence type="ECO:0000256" key="1">
    <source>
        <dbReference type="ARBA" id="ARBA00022491"/>
    </source>
</evidence>
<reference evidence="7" key="2">
    <citation type="submission" date="2020-09" db="EMBL/GenBank/DDBJ databases">
        <authorList>
            <person name="Sun Q."/>
            <person name="Zhou Y."/>
        </authorList>
    </citation>
    <scope>NUCLEOTIDE SEQUENCE</scope>
    <source>
        <strain evidence="7">CGMCC 1.15367</strain>
    </source>
</reference>
<dbReference type="GO" id="GO:0003677">
    <property type="term" value="F:DNA binding"/>
    <property type="evidence" value="ECO:0007669"/>
    <property type="project" value="UniProtKB-KW"/>
</dbReference>
<keyword evidence="2" id="KW-1277">Toxin-antitoxin system</keyword>
<keyword evidence="5" id="KW-0804">Transcription</keyword>
<evidence type="ECO:0000256" key="6">
    <source>
        <dbReference type="ARBA" id="ARBA00049988"/>
    </source>
</evidence>
<dbReference type="Gene3D" id="1.20.5.780">
    <property type="entry name" value="Single helix bin"/>
    <property type="match status" value="1"/>
</dbReference>
<protein>
    <recommendedName>
        <fullName evidence="9">DUF1778 domain-containing protein</fullName>
    </recommendedName>
</protein>
<dbReference type="PANTHER" id="PTHR35401:SF1">
    <property type="entry name" value="CYTOPLASMIC PROTEIN"/>
    <property type="match status" value="1"/>
</dbReference>
<keyword evidence="8" id="KW-1185">Reference proteome</keyword>
<dbReference type="GO" id="GO:0006355">
    <property type="term" value="P:regulation of DNA-templated transcription"/>
    <property type="evidence" value="ECO:0007669"/>
    <property type="project" value="InterPro"/>
</dbReference>
<keyword evidence="3" id="KW-0805">Transcription regulation</keyword>
<gene>
    <name evidence="7" type="ORF">GCM10011390_21890</name>
</gene>
<evidence type="ECO:0000313" key="7">
    <source>
        <dbReference type="EMBL" id="GGE02633.1"/>
    </source>
</evidence>
<name>A0A916ZM35_9HYPH</name>
<dbReference type="Pfam" id="PF08681">
    <property type="entry name" value="TacA1"/>
    <property type="match status" value="1"/>
</dbReference>
<dbReference type="PANTHER" id="PTHR35401">
    <property type="entry name" value="COPG FAMILY HELIX-TURN-HELIX PROTEIN-RELATED-RELATED"/>
    <property type="match status" value="1"/>
</dbReference>
<organism evidence="7 8">
    <name type="scientific">Aureimonas endophytica</name>
    <dbReference type="NCBI Taxonomy" id="2027858"/>
    <lineage>
        <taxon>Bacteria</taxon>
        <taxon>Pseudomonadati</taxon>
        <taxon>Pseudomonadota</taxon>
        <taxon>Alphaproteobacteria</taxon>
        <taxon>Hyphomicrobiales</taxon>
        <taxon>Aurantimonadaceae</taxon>
        <taxon>Aureimonas</taxon>
    </lineage>
</organism>
<keyword evidence="4" id="KW-0238">DNA-binding</keyword>
<comment type="similarity">
    <text evidence="6">Belongs to the TacA antitoxin family.</text>
</comment>
<dbReference type="EMBL" id="BMIQ01000003">
    <property type="protein sequence ID" value="GGE02633.1"/>
    <property type="molecule type" value="Genomic_DNA"/>
</dbReference>
<keyword evidence="1" id="KW-0678">Repressor</keyword>
<evidence type="ECO:0000256" key="3">
    <source>
        <dbReference type="ARBA" id="ARBA00023015"/>
    </source>
</evidence>
<proteinExistence type="inferred from homology"/>
<dbReference type="Proteomes" id="UP000644699">
    <property type="component" value="Unassembled WGS sequence"/>
</dbReference>
<evidence type="ECO:0000256" key="2">
    <source>
        <dbReference type="ARBA" id="ARBA00022649"/>
    </source>
</evidence>
<evidence type="ECO:0008006" key="9">
    <source>
        <dbReference type="Google" id="ProtNLM"/>
    </source>
</evidence>
<evidence type="ECO:0000256" key="4">
    <source>
        <dbReference type="ARBA" id="ARBA00023125"/>
    </source>
</evidence>
<dbReference type="AlphaFoldDB" id="A0A916ZM35"/>
<evidence type="ECO:0000256" key="5">
    <source>
        <dbReference type="ARBA" id="ARBA00023163"/>
    </source>
</evidence>
<comment type="caution">
    <text evidence="7">The sequence shown here is derived from an EMBL/GenBank/DDBJ whole genome shotgun (WGS) entry which is preliminary data.</text>
</comment>